<reference evidence="1 2" key="1">
    <citation type="submission" date="2013-11" db="EMBL/GenBank/DDBJ databases">
        <title>The Genome Sequence of Fusobacterium sp. 7_1.</title>
        <authorList>
            <consortium name="The Broad Institute Genome Sequencing Platform"/>
            <person name="Earl A."/>
            <person name="Ward D."/>
            <person name="Feldgarden M."/>
            <person name="Gevers D."/>
            <person name="Strauss J."/>
            <person name="Ambrose C.E."/>
            <person name="Allen-Vercoe E."/>
            <person name="Walker B."/>
            <person name="Young S.K."/>
            <person name="Zeng Q."/>
            <person name="Gargeya S."/>
            <person name="Fitzgerald M."/>
            <person name="Haas B."/>
            <person name="Abouelleil A."/>
            <person name="Alvarado L."/>
            <person name="Arachchi H.M."/>
            <person name="Berlin A.M."/>
            <person name="Chapman S.B."/>
            <person name="Goldberg J."/>
            <person name="Griggs A."/>
            <person name="Gujja S."/>
            <person name="Hansen M."/>
            <person name="Howarth C."/>
            <person name="Imamovic A."/>
            <person name="Larimer J."/>
            <person name="McCowen C."/>
            <person name="Montmayeur A."/>
            <person name="Murphy C."/>
            <person name="Neiman D."/>
            <person name="Pearson M."/>
            <person name="Priest M."/>
            <person name="Roberts A."/>
            <person name="Saif S."/>
            <person name="Shea T."/>
            <person name="Sisk P."/>
            <person name="Sykes S."/>
            <person name="Wortman J."/>
            <person name="Nusbaum C."/>
            <person name="Birren B."/>
        </authorList>
    </citation>
    <scope>NUCLEOTIDE SEQUENCE [LARGE SCALE GENOMIC DNA]</scope>
    <source>
        <strain evidence="1 2">7_1</strain>
    </source>
</reference>
<dbReference type="Proteomes" id="UP000002799">
    <property type="component" value="Chromosome"/>
</dbReference>
<gene>
    <name evidence="1" type="ORF">FSDG_01094</name>
</gene>
<accession>A0A140PRN0</accession>
<proteinExistence type="predicted"/>
<dbReference type="AlphaFoldDB" id="A0A140PRN0"/>
<organism evidence="1">
    <name type="scientific">Fusobacterium animalis 7_1</name>
    <dbReference type="NCBI Taxonomy" id="457405"/>
    <lineage>
        <taxon>Bacteria</taxon>
        <taxon>Fusobacteriati</taxon>
        <taxon>Fusobacteriota</taxon>
        <taxon>Fusobacteriia</taxon>
        <taxon>Fusobacteriales</taxon>
        <taxon>Fusobacteriaceae</taxon>
        <taxon>Fusobacterium</taxon>
    </lineage>
</organism>
<name>A0A140PRN0_9FUSO</name>
<protein>
    <submittedName>
        <fullName evidence="1">Uncharacterized protein</fullName>
    </submittedName>
</protein>
<evidence type="ECO:0000313" key="2">
    <source>
        <dbReference type="Proteomes" id="UP000002799"/>
    </source>
</evidence>
<dbReference type="HOGENOM" id="CLU_2034686_0_0_0"/>
<dbReference type="EMBL" id="CP007062">
    <property type="protein sequence ID" value="EEO42535.2"/>
    <property type="molecule type" value="Genomic_DNA"/>
</dbReference>
<dbReference type="RefSeq" id="WP_008694416.1">
    <property type="nucleotide sequence ID" value="NZ_AKBT01000001.1"/>
</dbReference>
<dbReference type="KEGG" id="fne:FSDG_01094"/>
<evidence type="ECO:0000313" key="1">
    <source>
        <dbReference type="EMBL" id="EEO42535.2"/>
    </source>
</evidence>
<sequence>MSDWTSILVEKLQYKDSILYVHCMTFYKKEENSEYYNLDVYYRKILKFKNVKKFEYYTDEYYYNFPYELGELKKELGIEYFTKIFYRSKDKNKIYIYDQMSHFTVIEFDNDKKWNYRKQIK</sequence>